<evidence type="ECO:0008006" key="10">
    <source>
        <dbReference type="Google" id="ProtNLM"/>
    </source>
</evidence>
<protein>
    <recommendedName>
        <fullName evidence="10">MFS transporter</fullName>
    </recommendedName>
</protein>
<evidence type="ECO:0000256" key="7">
    <source>
        <dbReference type="SAM" id="Phobius"/>
    </source>
</evidence>
<comment type="caution">
    <text evidence="8">The sequence shown here is derived from an EMBL/GenBank/DDBJ whole genome shotgun (WGS) entry which is preliminary data.</text>
</comment>
<feature type="transmembrane region" description="Helical" evidence="7">
    <location>
        <begin position="160"/>
        <end position="186"/>
    </location>
</feature>
<feature type="region of interest" description="Disordered" evidence="6">
    <location>
        <begin position="1"/>
        <end position="32"/>
    </location>
</feature>
<reference evidence="9" key="1">
    <citation type="journal article" date="2019" name="Int. J. Syst. Evol. Microbiol.">
        <title>The Global Catalogue of Microorganisms (GCM) 10K type strain sequencing project: providing services to taxonomists for standard genome sequencing and annotation.</title>
        <authorList>
            <consortium name="The Broad Institute Genomics Platform"/>
            <consortium name="The Broad Institute Genome Sequencing Center for Infectious Disease"/>
            <person name="Wu L."/>
            <person name="Ma J."/>
        </authorList>
    </citation>
    <scope>NUCLEOTIDE SEQUENCE [LARGE SCALE GENOMIC DNA]</scope>
    <source>
        <strain evidence="9">JCM 9651</strain>
    </source>
</reference>
<keyword evidence="3 7" id="KW-0812">Transmembrane</keyword>
<keyword evidence="9" id="KW-1185">Reference proteome</keyword>
<organism evidence="8 9">
    <name type="scientific">Streptomyces sannanensis</name>
    <dbReference type="NCBI Taxonomy" id="285536"/>
    <lineage>
        <taxon>Bacteria</taxon>
        <taxon>Bacillati</taxon>
        <taxon>Actinomycetota</taxon>
        <taxon>Actinomycetes</taxon>
        <taxon>Kitasatosporales</taxon>
        <taxon>Streptomycetaceae</taxon>
        <taxon>Streptomyces</taxon>
    </lineage>
</organism>
<evidence type="ECO:0000313" key="8">
    <source>
        <dbReference type="EMBL" id="GAA3372328.1"/>
    </source>
</evidence>
<dbReference type="PANTHER" id="PTHR23501">
    <property type="entry name" value="MAJOR FACILITATOR SUPERFAMILY"/>
    <property type="match status" value="1"/>
</dbReference>
<evidence type="ECO:0000256" key="1">
    <source>
        <dbReference type="ARBA" id="ARBA00004429"/>
    </source>
</evidence>
<proteinExistence type="predicted"/>
<evidence type="ECO:0000256" key="2">
    <source>
        <dbReference type="ARBA" id="ARBA00022448"/>
    </source>
</evidence>
<evidence type="ECO:0000256" key="4">
    <source>
        <dbReference type="ARBA" id="ARBA00022989"/>
    </source>
</evidence>
<feature type="transmembrane region" description="Helical" evidence="7">
    <location>
        <begin position="42"/>
        <end position="65"/>
    </location>
</feature>
<dbReference type="EMBL" id="BAAAYL010000001">
    <property type="protein sequence ID" value="GAA3372328.1"/>
    <property type="molecule type" value="Genomic_DNA"/>
</dbReference>
<dbReference type="PANTHER" id="PTHR23501:SF191">
    <property type="entry name" value="VACUOLAR BASIC AMINO ACID TRANSPORTER 4"/>
    <property type="match status" value="1"/>
</dbReference>
<evidence type="ECO:0000256" key="3">
    <source>
        <dbReference type="ARBA" id="ARBA00022692"/>
    </source>
</evidence>
<accession>A0ABP6SAP5</accession>
<evidence type="ECO:0000313" key="9">
    <source>
        <dbReference type="Proteomes" id="UP001499990"/>
    </source>
</evidence>
<dbReference type="Proteomes" id="UP001499990">
    <property type="component" value="Unassembled WGS sequence"/>
</dbReference>
<keyword evidence="2" id="KW-0813">Transport</keyword>
<evidence type="ECO:0000256" key="5">
    <source>
        <dbReference type="ARBA" id="ARBA00023136"/>
    </source>
</evidence>
<keyword evidence="4 7" id="KW-1133">Transmembrane helix</keyword>
<name>A0ABP6SAP5_9ACTN</name>
<feature type="compositionally biased region" description="Basic and acidic residues" evidence="6">
    <location>
        <begin position="1"/>
        <end position="17"/>
    </location>
</feature>
<gene>
    <name evidence="8" type="ORF">GCM10020367_26790</name>
</gene>
<evidence type="ECO:0000256" key="6">
    <source>
        <dbReference type="SAM" id="MobiDB-lite"/>
    </source>
</evidence>
<comment type="subcellular location">
    <subcellularLocation>
        <location evidence="1">Cell inner membrane</location>
        <topology evidence="1">Multi-pass membrane protein</topology>
    </subcellularLocation>
</comment>
<sequence length="202" mass="20473">MSRSLRPDRCTGKESPRTGEATPAAKSPADDAVPRVDWPGALCVFATGALLLTALVQGGIAWPWLSAPSLALLGAARLFQLPLIVGVQSTVGWAERGTTTSSVLFCRQVGQSVGAALFGAVANGVLAARLASGADLDSAACALDDPAPLGADATEELRHAVAAAVGSVHLGAACAVGLAPLVLLFLAPRRFPVLSEATPDRD</sequence>
<keyword evidence="5 7" id="KW-0472">Membrane</keyword>